<dbReference type="STRING" id="370438.PTH_1030"/>
<dbReference type="Pfam" id="PF08486">
    <property type="entry name" value="SpoIID"/>
    <property type="match status" value="1"/>
</dbReference>
<dbReference type="PANTHER" id="PTHR30032">
    <property type="entry name" value="N-ACETYLMURAMOYL-L-ALANINE AMIDASE-RELATED"/>
    <property type="match status" value="1"/>
</dbReference>
<evidence type="ECO:0000259" key="2">
    <source>
        <dbReference type="Pfam" id="PF08486"/>
    </source>
</evidence>
<dbReference type="NCBIfam" id="TIGR02669">
    <property type="entry name" value="SpoIID_LytB"/>
    <property type="match status" value="1"/>
</dbReference>
<dbReference type="AlphaFoldDB" id="A5D3G4"/>
<sequence>MRITALISGLVFAFTASLIALVPAADASSPFVPCTVRVALTRQADTLSIKAGGNYQLVDKSTGKVISRLERNEALQASVRNNRLELKSGKKLFGPFSGPVLVQETVFHKWVKGGSGEKYEKYSADGLVVLNGSGRTVSLDEVAVPYVKSSGGTSALPGSGELNLLALTTGEGTRRYRGSVELQVEGGKIIAVNELNIEDYLRGVVPSEVYPDWPLEALKAQAVAARNYAMQQVEATRGQRFNLECTQYSQVYKGYDAETPATNRAVEETRGVVMLWRGSLIAAYFHSSSGGYTENSEDVWTSALPYIKGKADPYDKNSPHYNWQVQFTAGQLAARLKEAGYPFEKVTDIEELARTASGKRVEKIAVKGTDTSGKSLRVEISNADSVRMALGLKSALFTMKKTYDGGKNLKQVDITGSGFGHGLGLSQWGAYGMARQGYNYQDILKYYYTGINIVNNYGRTTS</sequence>
<dbReference type="InterPro" id="IPR013693">
    <property type="entry name" value="SpoIID/LytB_N"/>
</dbReference>
<dbReference type="eggNOG" id="COG2385">
    <property type="taxonomic scope" value="Bacteria"/>
</dbReference>
<dbReference type="HOGENOM" id="CLU_021203_3_0_9"/>
<feature type="signal peptide" evidence="1">
    <location>
        <begin position="1"/>
        <end position="27"/>
    </location>
</feature>
<dbReference type="KEGG" id="pth:PTH_1030"/>
<feature type="domain" description="Sporulation stage II protein D amidase enhancer LytB N-terminal" evidence="2">
    <location>
        <begin position="186"/>
        <end position="275"/>
    </location>
</feature>
<keyword evidence="4" id="KW-1185">Reference proteome</keyword>
<organism evidence="3 4">
    <name type="scientific">Pelotomaculum thermopropionicum (strain DSM 13744 / JCM 10971 / SI)</name>
    <dbReference type="NCBI Taxonomy" id="370438"/>
    <lineage>
        <taxon>Bacteria</taxon>
        <taxon>Bacillati</taxon>
        <taxon>Bacillota</taxon>
        <taxon>Clostridia</taxon>
        <taxon>Eubacteriales</taxon>
        <taxon>Desulfotomaculaceae</taxon>
        <taxon>Pelotomaculum</taxon>
    </lineage>
</organism>
<protein>
    <submittedName>
        <fullName evidence="3">Sporulation protein and related proteins</fullName>
    </submittedName>
</protein>
<gene>
    <name evidence="3" type="primary">SpoIID</name>
    <name evidence="3" type="ordered locus">PTH_1030</name>
</gene>
<name>A5D3G4_PELTS</name>
<dbReference type="PANTHER" id="PTHR30032:SF4">
    <property type="entry name" value="AMIDASE ENHANCER"/>
    <property type="match status" value="1"/>
</dbReference>
<proteinExistence type="predicted"/>
<accession>A5D3G4</accession>
<dbReference type="Proteomes" id="UP000006556">
    <property type="component" value="Chromosome"/>
</dbReference>
<evidence type="ECO:0000313" key="3">
    <source>
        <dbReference type="EMBL" id="BAF59211.1"/>
    </source>
</evidence>
<feature type="chain" id="PRO_5002679642" evidence="1">
    <location>
        <begin position="28"/>
        <end position="462"/>
    </location>
</feature>
<dbReference type="GO" id="GO:0030288">
    <property type="term" value="C:outer membrane-bounded periplasmic space"/>
    <property type="evidence" value="ECO:0007669"/>
    <property type="project" value="TreeGrafter"/>
</dbReference>
<keyword evidence="1" id="KW-0732">Signal</keyword>
<dbReference type="InterPro" id="IPR051922">
    <property type="entry name" value="Bact_Sporulation_Assoc"/>
</dbReference>
<dbReference type="InterPro" id="IPR013486">
    <property type="entry name" value="SpoIID/LytB"/>
</dbReference>
<evidence type="ECO:0000313" key="4">
    <source>
        <dbReference type="Proteomes" id="UP000006556"/>
    </source>
</evidence>
<dbReference type="GO" id="GO:0030435">
    <property type="term" value="P:sporulation resulting in formation of a cellular spore"/>
    <property type="evidence" value="ECO:0007669"/>
    <property type="project" value="InterPro"/>
</dbReference>
<reference evidence="4" key="1">
    <citation type="journal article" date="2008" name="Genome Res.">
        <title>The genome of Pelotomaculum thermopropionicum reveals niche-associated evolution in anaerobic microbiota.</title>
        <authorList>
            <person name="Kosaka T."/>
            <person name="Kato S."/>
            <person name="Shimoyama T."/>
            <person name="Ishii S."/>
            <person name="Abe T."/>
            <person name="Watanabe K."/>
        </authorList>
    </citation>
    <scope>NUCLEOTIDE SEQUENCE [LARGE SCALE GENOMIC DNA]</scope>
    <source>
        <strain evidence="4">DSM 13744 / JCM 10971 / SI</strain>
    </source>
</reference>
<dbReference type="EMBL" id="AP009389">
    <property type="protein sequence ID" value="BAF59211.1"/>
    <property type="molecule type" value="Genomic_DNA"/>
</dbReference>
<evidence type="ECO:0000256" key="1">
    <source>
        <dbReference type="SAM" id="SignalP"/>
    </source>
</evidence>